<reference evidence="1 2" key="1">
    <citation type="journal article" date="2015" name="Genome Announc.">
        <title>Genome sequencing of 18 francisella strains to aid in assay development and testing.</title>
        <authorList>
            <person name="Johnson S.L."/>
            <person name="Daligault H.E."/>
            <person name="Davenport K.W."/>
            <person name="Coyne S.R."/>
            <person name="Frey K.G."/>
            <person name="Koroleva G.I."/>
            <person name="Broomall S.M."/>
            <person name="Bishop-Lilly K.A."/>
            <person name="Bruce D.C."/>
            <person name="Chertkov O."/>
            <person name="Freitas T."/>
            <person name="Jaissle J."/>
            <person name="Ladner J.T."/>
            <person name="Rosenzweig C.N."/>
            <person name="Gibbons H.S."/>
            <person name="Palacios G.F."/>
            <person name="Redden C.L."/>
            <person name="Xu Y."/>
            <person name="Minogue T.D."/>
            <person name="Chain P.S."/>
        </authorList>
    </citation>
    <scope>NUCLEOTIDE SEQUENCE [LARGE SCALE GENOMIC DNA]</scope>
    <source>
        <strain evidence="1 2">GA01-2794</strain>
    </source>
</reference>
<organism evidence="1 2">
    <name type="scientific">Francisella philomiragia</name>
    <dbReference type="NCBI Taxonomy" id="28110"/>
    <lineage>
        <taxon>Bacteria</taxon>
        <taxon>Pseudomonadati</taxon>
        <taxon>Pseudomonadota</taxon>
        <taxon>Gammaproteobacteria</taxon>
        <taxon>Thiotrichales</taxon>
        <taxon>Francisellaceae</taxon>
        <taxon>Francisella</taxon>
    </lineage>
</organism>
<proteinExistence type="predicted"/>
<dbReference type="KEGG" id="fpz:LA55_1229"/>
<protein>
    <submittedName>
        <fullName evidence="1">Phage-related baseplate assembly family protein</fullName>
    </submittedName>
</protein>
<dbReference type="Gene3D" id="2.40.50.230">
    <property type="entry name" value="Gp5 N-terminal domain"/>
    <property type="match status" value="1"/>
</dbReference>
<sequence>MLYLCTIAESKKDYAKVDLAGFISQWLPVCTARAGTTTISTQLNIGEQVLVVCDDTGLNNGYILASFPTNDNPTLDTQGYIAANKDNQISLQDEYLKLKAEQNTILITNKGIKVDVTKDEGLILSNNNNQISLQDKSIELKTAKSTMLIDEDAINVNASETQDINLSQGKNNQISINNNAIKLRFGQNILTISDKGISANCEISTTKDIKSNNISVTKHIHPHPYGNTGVAQ</sequence>
<name>A0A0B6CPW9_9GAMM</name>
<dbReference type="EMBL" id="CP009440">
    <property type="protein sequence ID" value="AJI52514.1"/>
    <property type="molecule type" value="Genomic_DNA"/>
</dbReference>
<evidence type="ECO:0000313" key="1">
    <source>
        <dbReference type="EMBL" id="AJI52514.1"/>
    </source>
</evidence>
<dbReference type="Proteomes" id="UP000031830">
    <property type="component" value="Chromosome"/>
</dbReference>
<evidence type="ECO:0000313" key="2">
    <source>
        <dbReference type="Proteomes" id="UP000031830"/>
    </source>
</evidence>
<dbReference type="OrthoDB" id="9780507at2"/>
<accession>A0A0B6CPW9</accession>
<dbReference type="InterPro" id="IPR037026">
    <property type="entry name" value="Vgr_OB-fold_dom_sf"/>
</dbReference>
<gene>
    <name evidence="1" type="ORF">LA55_1229</name>
</gene>
<dbReference type="RefSeq" id="WP_044526360.1">
    <property type="nucleotide sequence ID" value="NZ_CP009440.1"/>
</dbReference>
<dbReference type="AlphaFoldDB" id="A0A0B6CPW9"/>